<evidence type="ECO:0000313" key="9">
    <source>
        <dbReference type="Proteomes" id="UP000075806"/>
    </source>
</evidence>
<comment type="caution">
    <text evidence="8">The sequence shown here is derived from an EMBL/GenBank/DDBJ whole genome shotgun (WGS) entry which is preliminary data.</text>
</comment>
<dbReference type="STRING" id="519424.AZF04_16075"/>
<dbReference type="Proteomes" id="UP000075806">
    <property type="component" value="Unassembled WGS sequence"/>
</dbReference>
<keyword evidence="2" id="KW-1003">Cell membrane</keyword>
<evidence type="ECO:0000259" key="7">
    <source>
        <dbReference type="Pfam" id="PF04024"/>
    </source>
</evidence>
<keyword evidence="9" id="KW-1185">Reference proteome</keyword>
<dbReference type="RefSeq" id="WP_061947795.1">
    <property type="nucleotide sequence ID" value="NZ_LTAO01000005.1"/>
</dbReference>
<gene>
    <name evidence="8" type="ORF">AZF04_16075</name>
</gene>
<comment type="subcellular location">
    <subcellularLocation>
        <location evidence="1">Cell membrane</location>
        <topology evidence="1">Single-pass membrane protein</topology>
    </subcellularLocation>
</comment>
<name>A0A161PK15_9BACI</name>
<feature type="domain" description="Phage shock protein PspC N-terminal" evidence="7">
    <location>
        <begin position="2"/>
        <end position="60"/>
    </location>
</feature>
<feature type="transmembrane region" description="Helical" evidence="6">
    <location>
        <begin position="33"/>
        <end position="57"/>
    </location>
</feature>
<dbReference type="Pfam" id="PF04024">
    <property type="entry name" value="PspC"/>
    <property type="match status" value="1"/>
</dbReference>
<evidence type="ECO:0000256" key="1">
    <source>
        <dbReference type="ARBA" id="ARBA00004162"/>
    </source>
</evidence>
<dbReference type="OrthoDB" id="9815286at2"/>
<dbReference type="EMBL" id="LTAO01000005">
    <property type="protein sequence ID" value="KYG33737.1"/>
    <property type="molecule type" value="Genomic_DNA"/>
</dbReference>
<organism evidence="8 9">
    <name type="scientific">Alkalihalobacillus trypoxylicola</name>
    <dbReference type="NCBI Taxonomy" id="519424"/>
    <lineage>
        <taxon>Bacteria</taxon>
        <taxon>Bacillati</taxon>
        <taxon>Bacillota</taxon>
        <taxon>Bacilli</taxon>
        <taxon>Bacillales</taxon>
        <taxon>Bacillaceae</taxon>
        <taxon>Alkalihalobacillus</taxon>
    </lineage>
</organism>
<protein>
    <recommendedName>
        <fullName evidence="7">Phage shock protein PspC N-terminal domain-containing protein</fullName>
    </recommendedName>
</protein>
<sequence>MKRLVRSIDDRKLAGVCGGVAKYFNIDPTIVRILMVILFFISAGSMLLAYIISAFIIPNEGDIIE</sequence>
<dbReference type="GO" id="GO:0005886">
    <property type="term" value="C:plasma membrane"/>
    <property type="evidence" value="ECO:0007669"/>
    <property type="project" value="UniProtKB-SubCell"/>
</dbReference>
<evidence type="ECO:0000256" key="3">
    <source>
        <dbReference type="ARBA" id="ARBA00022692"/>
    </source>
</evidence>
<keyword evidence="5 6" id="KW-0472">Membrane</keyword>
<reference evidence="8" key="1">
    <citation type="submission" date="2016-02" db="EMBL/GenBank/DDBJ databases">
        <title>Genome sequence of Bacillus trypoxylicola KCTC 13244(T).</title>
        <authorList>
            <person name="Jeong H."/>
            <person name="Park S.-H."/>
            <person name="Choi S.-K."/>
        </authorList>
    </citation>
    <scope>NUCLEOTIDE SEQUENCE [LARGE SCALE GENOMIC DNA]</scope>
    <source>
        <strain evidence="8">KCTC 13244</strain>
    </source>
</reference>
<evidence type="ECO:0000256" key="5">
    <source>
        <dbReference type="ARBA" id="ARBA00023136"/>
    </source>
</evidence>
<evidence type="ECO:0000256" key="4">
    <source>
        <dbReference type="ARBA" id="ARBA00022989"/>
    </source>
</evidence>
<dbReference type="InterPro" id="IPR007168">
    <property type="entry name" value="Phageshock_PspC_N"/>
</dbReference>
<dbReference type="AlphaFoldDB" id="A0A161PK15"/>
<keyword evidence="3 6" id="KW-0812">Transmembrane</keyword>
<accession>A0A161PK15</accession>
<evidence type="ECO:0000313" key="8">
    <source>
        <dbReference type="EMBL" id="KYG33737.1"/>
    </source>
</evidence>
<keyword evidence="4 6" id="KW-1133">Transmembrane helix</keyword>
<evidence type="ECO:0000256" key="2">
    <source>
        <dbReference type="ARBA" id="ARBA00022475"/>
    </source>
</evidence>
<dbReference type="InterPro" id="IPR052027">
    <property type="entry name" value="PspC"/>
</dbReference>
<evidence type="ECO:0000256" key="6">
    <source>
        <dbReference type="SAM" id="Phobius"/>
    </source>
</evidence>
<proteinExistence type="predicted"/>
<dbReference type="PANTHER" id="PTHR33885:SF3">
    <property type="entry name" value="PHAGE SHOCK PROTEIN C"/>
    <property type="match status" value="1"/>
</dbReference>
<dbReference type="PANTHER" id="PTHR33885">
    <property type="entry name" value="PHAGE SHOCK PROTEIN C"/>
    <property type="match status" value="1"/>
</dbReference>